<dbReference type="EMBL" id="BAABCB010000002">
    <property type="protein sequence ID" value="GAA4240000.1"/>
    <property type="molecule type" value="Genomic_DNA"/>
</dbReference>
<keyword evidence="2" id="KW-1185">Reference proteome</keyword>
<evidence type="ECO:0000313" key="2">
    <source>
        <dbReference type="Proteomes" id="UP001501682"/>
    </source>
</evidence>
<organism evidence="1 2">
    <name type="scientific">Winogradskyella damuponensis</name>
    <dbReference type="NCBI Taxonomy" id="943939"/>
    <lineage>
        <taxon>Bacteria</taxon>
        <taxon>Pseudomonadati</taxon>
        <taxon>Bacteroidota</taxon>
        <taxon>Flavobacteriia</taxon>
        <taxon>Flavobacteriales</taxon>
        <taxon>Flavobacteriaceae</taxon>
        <taxon>Winogradskyella</taxon>
    </lineage>
</organism>
<gene>
    <name evidence="1" type="ORF">GCM10022292_00660</name>
</gene>
<sequence>MKKSFLFISCDEAKHICDKVQYDEASSWEQFKLRLRLMYCHITKKYSNKNKKLSETIEKSKVQCLKTEELKKLQSQFDKELAKQQQDQ</sequence>
<name>A0ABP8CK63_9FLAO</name>
<protein>
    <recommendedName>
        <fullName evidence="3">Glycine dehydrogenase</fullName>
    </recommendedName>
</protein>
<evidence type="ECO:0008006" key="3">
    <source>
        <dbReference type="Google" id="ProtNLM"/>
    </source>
</evidence>
<proteinExistence type="predicted"/>
<dbReference type="RefSeq" id="WP_215927596.1">
    <property type="nucleotide sequence ID" value="NZ_BAABCB010000002.1"/>
</dbReference>
<dbReference type="Proteomes" id="UP001501682">
    <property type="component" value="Unassembled WGS sequence"/>
</dbReference>
<accession>A0ABP8CK63</accession>
<evidence type="ECO:0000313" key="1">
    <source>
        <dbReference type="EMBL" id="GAA4240000.1"/>
    </source>
</evidence>
<reference evidence="2" key="1">
    <citation type="journal article" date="2019" name="Int. J. Syst. Evol. Microbiol.">
        <title>The Global Catalogue of Microorganisms (GCM) 10K type strain sequencing project: providing services to taxonomists for standard genome sequencing and annotation.</title>
        <authorList>
            <consortium name="The Broad Institute Genomics Platform"/>
            <consortium name="The Broad Institute Genome Sequencing Center for Infectious Disease"/>
            <person name="Wu L."/>
            <person name="Ma J."/>
        </authorList>
    </citation>
    <scope>NUCLEOTIDE SEQUENCE [LARGE SCALE GENOMIC DNA]</scope>
    <source>
        <strain evidence="2">JCM 17633</strain>
    </source>
</reference>
<comment type="caution">
    <text evidence="1">The sequence shown here is derived from an EMBL/GenBank/DDBJ whole genome shotgun (WGS) entry which is preliminary data.</text>
</comment>